<feature type="region of interest" description="Disordered" evidence="4">
    <location>
        <begin position="554"/>
        <end position="600"/>
    </location>
</feature>
<comment type="subcellular location">
    <subcellularLocation>
        <location evidence="1">Nucleus</location>
    </subcellularLocation>
</comment>
<feature type="compositionally biased region" description="Polar residues" evidence="4">
    <location>
        <begin position="586"/>
        <end position="599"/>
    </location>
</feature>
<feature type="domain" description="Condensin II complex subunit H2 N-terminal" evidence="5">
    <location>
        <begin position="55"/>
        <end position="147"/>
    </location>
</feature>
<dbReference type="GO" id="GO:0051306">
    <property type="term" value="P:mitotic sister chromatid separation"/>
    <property type="evidence" value="ECO:0007669"/>
    <property type="project" value="TreeGrafter"/>
</dbReference>
<proteinExistence type="inferred from homology"/>
<keyword evidence="3" id="KW-0539">Nucleus</keyword>
<dbReference type="PANTHER" id="PTHR14324:SF3">
    <property type="entry name" value="CONDENSIN-2 COMPLEX SUBUNIT H2"/>
    <property type="match status" value="1"/>
</dbReference>
<dbReference type="InterPro" id="IPR009378">
    <property type="entry name" value="H2_N"/>
</dbReference>
<sequence>MTSAFNHVHGRETNPAKSRGDLTFAEKITSPVHSRPDHKSFFSDLDRMASSLETHYKDLLNPIKDPEQSFTINLSELLQRYVKMFSDGEVPANFNSAALLLQGSCSIYGKRVEYLYTLAHKLNRLLLNKKEDKTKKDPKEKQTKESKFSDPFCATEIKRGKNLSCLRKKLSAKSANKKASKKVSDKRFTFVPVDLLPLEGEEKGDVFYDTRGEVVGNKGDYTLNKCRVTKSGWLLLPTVSPELVESDPSSPDYTIEEQMYNCTPQDSDMPESTPADEGYPPSTGCSGTPGSEDGCSQTPGSEDGCSQTPGSDDPCSQGALSQGTDEGLGSLPCTPQESDSQTDSVTNTPMDAISQPELEDESPDNDFSPSETPMEGVEENAIGDANLSPEGIENIPIGDADVGRKPRRSMRQALKLCQLEESVASKEQEENALQKQVEEVAAIKRGVEKKKTSNLPSKLKAKEKRNENIFSASEFCARTFFSLDAKFQKNCVHVLGVSSFKKNSFLYRKFLRIAKSLKLSIRRKKRRKKNNNVVVDESADVDIGEMEDLQEFLEHDDDDDDDEDDDDDNEEKVPRLDDDDIVIESNPPSVMSLDNNNPTAEEEPACIYTEDVELPCDNDEPPPCVVESPRVTNARPSSGGDGNNQEDAEDDIDSDDHYFREAAIMQVNLYKEELQQYIQTSDIMERFHEWEGIMRPYLEGLKQRSNFDINLYGSNILDAFGNTNRKQTITFRNFCRNKEKYEIHRYFMALLPLVNVGNVSIEIENRKDGSEDILVTLLSRKMHHTELEEFGHTSGEHS</sequence>
<dbReference type="Pfam" id="PF16858">
    <property type="entry name" value="CNDH2_C"/>
    <property type="match status" value="1"/>
</dbReference>
<dbReference type="Pfam" id="PF06278">
    <property type="entry name" value="CNDH2_N"/>
    <property type="match status" value="1"/>
</dbReference>
<evidence type="ECO:0000256" key="1">
    <source>
        <dbReference type="ARBA" id="ARBA00004123"/>
    </source>
</evidence>
<evidence type="ECO:0000259" key="5">
    <source>
        <dbReference type="Pfam" id="PF06278"/>
    </source>
</evidence>
<name>A0A8X6Q497_NEPPI</name>
<gene>
    <name evidence="7" type="primary">X975_22877</name>
    <name evidence="7" type="ORF">NPIL_8691</name>
</gene>
<feature type="compositionally biased region" description="Polar residues" evidence="4">
    <location>
        <begin position="333"/>
        <end position="349"/>
    </location>
</feature>
<dbReference type="PANTHER" id="PTHR14324">
    <property type="entry name" value="CONDENSIN-2 COMPLEX SUBUNIT H2"/>
    <property type="match status" value="1"/>
</dbReference>
<feature type="compositionally biased region" description="Basic and acidic residues" evidence="4">
    <location>
        <begin position="9"/>
        <end position="20"/>
    </location>
</feature>
<feature type="compositionally biased region" description="Polar residues" evidence="4">
    <location>
        <begin position="283"/>
        <end position="310"/>
    </location>
</feature>
<evidence type="ECO:0000259" key="6">
    <source>
        <dbReference type="Pfam" id="PF16858"/>
    </source>
</evidence>
<dbReference type="OrthoDB" id="6498393at2759"/>
<reference evidence="7" key="1">
    <citation type="submission" date="2020-08" db="EMBL/GenBank/DDBJ databases">
        <title>Multicomponent nature underlies the extraordinary mechanical properties of spider dragline silk.</title>
        <authorList>
            <person name="Kono N."/>
            <person name="Nakamura H."/>
            <person name="Mori M."/>
            <person name="Yoshida Y."/>
            <person name="Ohtoshi R."/>
            <person name="Malay A.D."/>
            <person name="Moran D.A.P."/>
            <person name="Tomita M."/>
            <person name="Numata K."/>
            <person name="Arakawa K."/>
        </authorList>
    </citation>
    <scope>NUCLEOTIDE SEQUENCE</scope>
</reference>
<evidence type="ECO:0000313" key="7">
    <source>
        <dbReference type="EMBL" id="GFU04897.1"/>
    </source>
</evidence>
<organism evidence="7 8">
    <name type="scientific">Nephila pilipes</name>
    <name type="common">Giant wood spider</name>
    <name type="synonym">Nephila maculata</name>
    <dbReference type="NCBI Taxonomy" id="299642"/>
    <lineage>
        <taxon>Eukaryota</taxon>
        <taxon>Metazoa</taxon>
        <taxon>Ecdysozoa</taxon>
        <taxon>Arthropoda</taxon>
        <taxon>Chelicerata</taxon>
        <taxon>Arachnida</taxon>
        <taxon>Araneae</taxon>
        <taxon>Araneomorphae</taxon>
        <taxon>Entelegynae</taxon>
        <taxon>Araneoidea</taxon>
        <taxon>Nephilidae</taxon>
        <taxon>Nephila</taxon>
    </lineage>
</organism>
<dbReference type="AlphaFoldDB" id="A0A8X6Q497"/>
<evidence type="ECO:0000256" key="2">
    <source>
        <dbReference type="ARBA" id="ARBA00007844"/>
    </source>
</evidence>
<dbReference type="GO" id="GO:0000796">
    <property type="term" value="C:condensin complex"/>
    <property type="evidence" value="ECO:0007669"/>
    <property type="project" value="TreeGrafter"/>
</dbReference>
<comment type="similarity">
    <text evidence="2">Belongs to the CND2 H2 (condensin-2 subunit 2) family.</text>
</comment>
<feature type="domain" description="Condensin-2 complex subunit H2 C-terminal" evidence="6">
    <location>
        <begin position="666"/>
        <end position="787"/>
    </location>
</feature>
<dbReference type="GO" id="GO:0010032">
    <property type="term" value="P:meiotic chromosome condensation"/>
    <property type="evidence" value="ECO:0007669"/>
    <property type="project" value="TreeGrafter"/>
</dbReference>
<evidence type="ECO:0000256" key="4">
    <source>
        <dbReference type="SAM" id="MobiDB-lite"/>
    </source>
</evidence>
<evidence type="ECO:0000313" key="8">
    <source>
        <dbReference type="Proteomes" id="UP000887013"/>
    </source>
</evidence>
<dbReference type="GO" id="GO:0005634">
    <property type="term" value="C:nucleus"/>
    <property type="evidence" value="ECO:0007669"/>
    <property type="project" value="UniProtKB-SubCell"/>
</dbReference>
<feature type="region of interest" description="Disordered" evidence="4">
    <location>
        <begin position="617"/>
        <end position="651"/>
    </location>
</feature>
<evidence type="ECO:0000256" key="3">
    <source>
        <dbReference type="ARBA" id="ARBA00023242"/>
    </source>
</evidence>
<feature type="region of interest" description="Disordered" evidence="4">
    <location>
        <begin position="262"/>
        <end position="406"/>
    </location>
</feature>
<feature type="compositionally biased region" description="Acidic residues" evidence="4">
    <location>
        <begin position="554"/>
        <end position="570"/>
    </location>
</feature>
<comment type="caution">
    <text evidence="7">The sequence shown here is derived from an EMBL/GenBank/DDBJ whole genome shotgun (WGS) entry which is preliminary data.</text>
</comment>
<feature type="region of interest" description="Disordered" evidence="4">
    <location>
        <begin position="1"/>
        <end position="22"/>
    </location>
</feature>
<dbReference type="EMBL" id="BMAW01027963">
    <property type="protein sequence ID" value="GFU04897.1"/>
    <property type="molecule type" value="Genomic_DNA"/>
</dbReference>
<keyword evidence="8" id="KW-1185">Reference proteome</keyword>
<protein>
    <submittedName>
        <fullName evidence="7">Condensin-2 complex subunit H2</fullName>
    </submittedName>
</protein>
<dbReference type="InterPro" id="IPR031737">
    <property type="entry name" value="CNDH2_C"/>
</dbReference>
<dbReference type="GO" id="GO:0003682">
    <property type="term" value="F:chromatin binding"/>
    <property type="evidence" value="ECO:0007669"/>
    <property type="project" value="TreeGrafter"/>
</dbReference>
<dbReference type="Proteomes" id="UP000887013">
    <property type="component" value="Unassembled WGS sequence"/>
</dbReference>
<accession>A0A8X6Q497</accession>
<dbReference type="InterPro" id="IPR031739">
    <property type="entry name" value="Ncaph2"/>
</dbReference>